<evidence type="ECO:0000313" key="2">
    <source>
        <dbReference type="Proteomes" id="UP001062846"/>
    </source>
</evidence>
<accession>A0ACC0NN52</accession>
<dbReference type="Proteomes" id="UP001062846">
    <property type="component" value="Chromosome 5"/>
</dbReference>
<evidence type="ECO:0000313" key="1">
    <source>
        <dbReference type="EMBL" id="KAI8553928.1"/>
    </source>
</evidence>
<gene>
    <name evidence="1" type="ORF">RHMOL_Rhmol05G0054800</name>
</gene>
<sequence length="295" mass="32971">MASSPLRSKSYHARSVSLPSRSHPIIPQFNEHLCRLGTSSEATSSSFPSINTLRGLENLYDCIDDLLQLPHTQQRLGQECNEKTVEEALDGYLRLLDACAAAKDIFSQTKEDVKGQLSNLRRRRDASDFGGFIASRTKAKKVIQKLLKDLKSIENIDIYALTLDKDHETVAMFSILKEVEAATVSALASLLSYASGTKMQSRGSRWSLVSMLMHHKRATCQAKETVVSEFEKVDAAVHALIGHKPIKSDDNKNIETVKIELGELELSIQGVEEVLERLLRRLIRTRVSLLNILNQ</sequence>
<organism evidence="1 2">
    <name type="scientific">Rhododendron molle</name>
    <name type="common">Chinese azalea</name>
    <name type="synonym">Azalea mollis</name>
    <dbReference type="NCBI Taxonomy" id="49168"/>
    <lineage>
        <taxon>Eukaryota</taxon>
        <taxon>Viridiplantae</taxon>
        <taxon>Streptophyta</taxon>
        <taxon>Embryophyta</taxon>
        <taxon>Tracheophyta</taxon>
        <taxon>Spermatophyta</taxon>
        <taxon>Magnoliopsida</taxon>
        <taxon>eudicotyledons</taxon>
        <taxon>Gunneridae</taxon>
        <taxon>Pentapetalae</taxon>
        <taxon>asterids</taxon>
        <taxon>Ericales</taxon>
        <taxon>Ericaceae</taxon>
        <taxon>Ericoideae</taxon>
        <taxon>Rhodoreae</taxon>
        <taxon>Rhododendron</taxon>
    </lineage>
</organism>
<reference evidence="1" key="1">
    <citation type="submission" date="2022-02" db="EMBL/GenBank/DDBJ databases">
        <title>Plant Genome Project.</title>
        <authorList>
            <person name="Zhang R.-G."/>
        </authorList>
    </citation>
    <scope>NUCLEOTIDE SEQUENCE</scope>
    <source>
        <strain evidence="1">AT1</strain>
    </source>
</reference>
<name>A0ACC0NN52_RHOML</name>
<proteinExistence type="predicted"/>
<dbReference type="EMBL" id="CM046392">
    <property type="protein sequence ID" value="KAI8553928.1"/>
    <property type="molecule type" value="Genomic_DNA"/>
</dbReference>
<comment type="caution">
    <text evidence="1">The sequence shown here is derived from an EMBL/GenBank/DDBJ whole genome shotgun (WGS) entry which is preliminary data.</text>
</comment>
<keyword evidence="2" id="KW-1185">Reference proteome</keyword>
<protein>
    <submittedName>
        <fullName evidence="1">Uncharacterized protein</fullName>
    </submittedName>
</protein>